<sequence length="99" mass="11470">MQPLQPELHKFQQNQPKQPIFVLPNSLYNKATHLLAHHGGLGAALKIFYQLVSLPSHIKGVLLTDHIPASSYTMISIFIWCFGALIWRFFVWLFIVFFF</sequence>
<keyword evidence="1" id="KW-1133">Transmembrane helix</keyword>
<comment type="caution">
    <text evidence="2">The sequence shown here is derived from an EMBL/GenBank/DDBJ whole genome shotgun (WGS) entry which is preliminary data.</text>
</comment>
<organism evidence="2 3">
    <name type="scientific">Cuscuta epithymum</name>
    <dbReference type="NCBI Taxonomy" id="186058"/>
    <lineage>
        <taxon>Eukaryota</taxon>
        <taxon>Viridiplantae</taxon>
        <taxon>Streptophyta</taxon>
        <taxon>Embryophyta</taxon>
        <taxon>Tracheophyta</taxon>
        <taxon>Spermatophyta</taxon>
        <taxon>Magnoliopsida</taxon>
        <taxon>eudicotyledons</taxon>
        <taxon>Gunneridae</taxon>
        <taxon>Pentapetalae</taxon>
        <taxon>asterids</taxon>
        <taxon>lamiids</taxon>
        <taxon>Solanales</taxon>
        <taxon>Convolvulaceae</taxon>
        <taxon>Cuscuteae</taxon>
        <taxon>Cuscuta</taxon>
        <taxon>Cuscuta subgen. Cuscuta</taxon>
    </lineage>
</organism>
<accession>A0AAV0EC69</accession>
<keyword evidence="3" id="KW-1185">Reference proteome</keyword>
<protein>
    <submittedName>
        <fullName evidence="2">Uncharacterized protein</fullName>
    </submittedName>
</protein>
<keyword evidence="1" id="KW-0812">Transmembrane</keyword>
<evidence type="ECO:0000256" key="1">
    <source>
        <dbReference type="SAM" id="Phobius"/>
    </source>
</evidence>
<dbReference type="EMBL" id="CAMAPF010000915">
    <property type="protein sequence ID" value="CAH9120640.1"/>
    <property type="molecule type" value="Genomic_DNA"/>
</dbReference>
<proteinExistence type="predicted"/>
<dbReference type="AlphaFoldDB" id="A0AAV0EC69"/>
<keyword evidence="1" id="KW-0472">Membrane</keyword>
<feature type="transmembrane region" description="Helical" evidence="1">
    <location>
        <begin position="77"/>
        <end position="98"/>
    </location>
</feature>
<reference evidence="2" key="1">
    <citation type="submission" date="2022-07" db="EMBL/GenBank/DDBJ databases">
        <authorList>
            <person name="Macas J."/>
            <person name="Novak P."/>
            <person name="Neumann P."/>
        </authorList>
    </citation>
    <scope>NUCLEOTIDE SEQUENCE</scope>
</reference>
<dbReference type="Proteomes" id="UP001152523">
    <property type="component" value="Unassembled WGS sequence"/>
</dbReference>
<gene>
    <name evidence="2" type="ORF">CEPIT_LOCUS23136</name>
</gene>
<name>A0AAV0EC69_9ASTE</name>
<evidence type="ECO:0000313" key="3">
    <source>
        <dbReference type="Proteomes" id="UP001152523"/>
    </source>
</evidence>
<evidence type="ECO:0000313" key="2">
    <source>
        <dbReference type="EMBL" id="CAH9120640.1"/>
    </source>
</evidence>